<dbReference type="AlphaFoldDB" id="A0A226DUE9"/>
<keyword evidence="3" id="KW-1185">Reference proteome</keyword>
<evidence type="ECO:0000256" key="1">
    <source>
        <dbReference type="SAM" id="Phobius"/>
    </source>
</evidence>
<feature type="transmembrane region" description="Helical" evidence="1">
    <location>
        <begin position="73"/>
        <end position="93"/>
    </location>
</feature>
<reference evidence="2 3" key="1">
    <citation type="submission" date="2015-12" db="EMBL/GenBank/DDBJ databases">
        <title>The genome of Folsomia candida.</title>
        <authorList>
            <person name="Faddeeva A."/>
            <person name="Derks M.F."/>
            <person name="Anvar Y."/>
            <person name="Smit S."/>
            <person name="Van Straalen N."/>
            <person name="Roelofs D."/>
        </authorList>
    </citation>
    <scope>NUCLEOTIDE SEQUENCE [LARGE SCALE GENOMIC DNA]</scope>
    <source>
        <strain evidence="2 3">VU population</strain>
        <tissue evidence="2">Whole body</tissue>
    </source>
</reference>
<dbReference type="Proteomes" id="UP000198287">
    <property type="component" value="Unassembled WGS sequence"/>
</dbReference>
<accession>A0A226DUE9</accession>
<proteinExistence type="predicted"/>
<keyword evidence="1" id="KW-1133">Transmembrane helix</keyword>
<evidence type="ECO:0000313" key="2">
    <source>
        <dbReference type="EMBL" id="OXA48317.1"/>
    </source>
</evidence>
<feature type="transmembrane region" description="Helical" evidence="1">
    <location>
        <begin position="164"/>
        <end position="192"/>
    </location>
</feature>
<evidence type="ECO:0000313" key="3">
    <source>
        <dbReference type="Proteomes" id="UP000198287"/>
    </source>
</evidence>
<comment type="caution">
    <text evidence="2">The sequence shown here is derived from an EMBL/GenBank/DDBJ whole genome shotgun (WGS) entry which is preliminary data.</text>
</comment>
<dbReference type="EMBL" id="LNIX01000012">
    <property type="protein sequence ID" value="OXA48317.1"/>
    <property type="molecule type" value="Genomic_DNA"/>
</dbReference>
<name>A0A226DUE9_FOLCA</name>
<gene>
    <name evidence="2" type="ORF">Fcan01_16826</name>
</gene>
<organism evidence="2 3">
    <name type="scientific">Folsomia candida</name>
    <name type="common">Springtail</name>
    <dbReference type="NCBI Taxonomy" id="158441"/>
    <lineage>
        <taxon>Eukaryota</taxon>
        <taxon>Metazoa</taxon>
        <taxon>Ecdysozoa</taxon>
        <taxon>Arthropoda</taxon>
        <taxon>Hexapoda</taxon>
        <taxon>Collembola</taxon>
        <taxon>Entomobryomorpha</taxon>
        <taxon>Isotomoidea</taxon>
        <taxon>Isotomidae</taxon>
        <taxon>Proisotominae</taxon>
        <taxon>Folsomia</taxon>
    </lineage>
</organism>
<sequence length="436" mass="50620">MLPTFSKNKFPQSFQTYFNQNWKPLLTTRLLGLDMYTLVYQRYTKMPIMWDIPRQEFVSCEDSRETRWFRAECIVGMGIVAICYVTIFLQQIARSEDSSIPQVSLLSLISFFSAAQVSIYGASGAILVKNNGTEYARGYNFLKRLEDELVQAYRYYDRRTPSQIYTFNLLVLSLAFYYVTLPLVMLPAFLYMDIDPAMYILDIIFGPSPPRVLKNLSLQLYHHLNRLIVRAGFIWTFAVGFCRLTGVVLLSLLVIFKRMRHVLQIIHRMNGKTYRKISAMMYYNELQLIFKDIAKLQDSIASGLLIIGFSLNGFVIYILIQGYRVLPFGVYSMFVGVAVMTISSMTTSIPVCVDTNRISLKLLDDWKQLNDKLQRKRAIAMPQMNMNFSFGQFRIFRMTKAAKNKFYSALVDFPLNMLLGYSRAEFEMSFNVRNQN</sequence>
<protein>
    <submittedName>
        <fullName evidence="2">Uncharacterized protein</fullName>
    </submittedName>
</protein>
<feature type="transmembrane region" description="Helical" evidence="1">
    <location>
        <begin position="233"/>
        <end position="256"/>
    </location>
</feature>
<feature type="transmembrane region" description="Helical" evidence="1">
    <location>
        <begin position="300"/>
        <end position="320"/>
    </location>
</feature>
<feature type="transmembrane region" description="Helical" evidence="1">
    <location>
        <begin position="332"/>
        <end position="353"/>
    </location>
</feature>
<feature type="transmembrane region" description="Helical" evidence="1">
    <location>
        <begin position="105"/>
        <end position="128"/>
    </location>
</feature>
<keyword evidence="1" id="KW-0812">Transmembrane</keyword>
<keyword evidence="1" id="KW-0472">Membrane</keyword>